<dbReference type="CDD" id="cd22744">
    <property type="entry name" value="OTU"/>
    <property type="match status" value="2"/>
</dbReference>
<dbReference type="STRING" id="796925.A0A137PIJ2"/>
<dbReference type="PANTHER" id="PTHR12419">
    <property type="entry name" value="OTU DOMAIN CONTAINING PROTEIN"/>
    <property type="match status" value="1"/>
</dbReference>
<evidence type="ECO:0000313" key="4">
    <source>
        <dbReference type="Proteomes" id="UP000070444"/>
    </source>
</evidence>
<accession>A0A137PIJ2</accession>
<gene>
    <name evidence="3" type="ORF">CONCODRAFT_14559</name>
</gene>
<dbReference type="PROSITE" id="PS50802">
    <property type="entry name" value="OTU"/>
    <property type="match status" value="2"/>
</dbReference>
<dbReference type="InterPro" id="IPR038765">
    <property type="entry name" value="Papain-like_cys_pep_sf"/>
</dbReference>
<dbReference type="GO" id="GO:0004843">
    <property type="term" value="F:cysteine-type deubiquitinase activity"/>
    <property type="evidence" value="ECO:0007669"/>
    <property type="project" value="TreeGrafter"/>
</dbReference>
<keyword evidence="4" id="KW-1185">Reference proteome</keyword>
<dbReference type="OrthoDB" id="415023at2759"/>
<dbReference type="GO" id="GO:0016579">
    <property type="term" value="P:protein deubiquitination"/>
    <property type="evidence" value="ECO:0007669"/>
    <property type="project" value="TreeGrafter"/>
</dbReference>
<dbReference type="InterPro" id="IPR003323">
    <property type="entry name" value="OTU_dom"/>
</dbReference>
<proteinExistence type="predicted"/>
<dbReference type="Pfam" id="PF02338">
    <property type="entry name" value="OTU"/>
    <property type="match status" value="2"/>
</dbReference>
<sequence length="579" mass="66927">MFDIPLIWTIYISSSLFCNKAYSSHNLIISPIKGDGNCLYRSISHQLYNTQERHRELRNTALKRIQSKRKEYVGTFFLNEKSWQQYLNSVRSNGAWAGEMEILNLAEALNIYIFVHTDRGKLYTYPEIDYGKNKRTIHIWYDEGIHYCSIKSVNGALRNFNPTYIPKYSGWEKLNTQDKRKLSLIHHLDKTSQFDDIINTLKRFNDSLVRSLSYLGKPKSSQDNNGVQQRKQVKRSIDSVSSNDETQKVNVKVQKTKVLSTPVVESNNKQQQATKLKVKTTTPQAIVKPTTTKPLLPIKLEGYTNFYKVPLSKEQYAKLVAPRFKTVPLHAYLPGVLKKSGSNFCNRAYLSHNLVITDIEGDGNCFYRSVSHQLYNNQHRHHELRELTYKHMQTKASEYIGSFFLNEKSFQQYLERVKTEGEWAKEVEIINLAEALDVYIFVHTDSGKLYTYPEVDMNVEKKTIHIWYDEGEHYCSIKSKNGSLDNFNPTQIPKYRGWKELNTQDKNKLNLIYHLAKIKSLEDIMDSLRKFDDSLVKTLDYLGNPNAAKGSGKEKGNGNGKDKGGRDKKKGGKRNKARI</sequence>
<organism evidence="3 4">
    <name type="scientific">Conidiobolus coronatus (strain ATCC 28846 / CBS 209.66 / NRRL 28638)</name>
    <name type="common">Delacroixia coronata</name>
    <dbReference type="NCBI Taxonomy" id="796925"/>
    <lineage>
        <taxon>Eukaryota</taxon>
        <taxon>Fungi</taxon>
        <taxon>Fungi incertae sedis</taxon>
        <taxon>Zoopagomycota</taxon>
        <taxon>Entomophthoromycotina</taxon>
        <taxon>Entomophthoromycetes</taxon>
        <taxon>Entomophthorales</taxon>
        <taxon>Ancylistaceae</taxon>
        <taxon>Conidiobolus</taxon>
    </lineage>
</organism>
<dbReference type="Gene3D" id="3.90.70.80">
    <property type="match status" value="2"/>
</dbReference>
<name>A0A137PIJ2_CONC2</name>
<dbReference type="EMBL" id="KQ964420">
    <property type="protein sequence ID" value="KXN74805.1"/>
    <property type="molecule type" value="Genomic_DNA"/>
</dbReference>
<evidence type="ECO:0000313" key="3">
    <source>
        <dbReference type="EMBL" id="KXN74805.1"/>
    </source>
</evidence>
<dbReference type="InterPro" id="IPR050704">
    <property type="entry name" value="Peptidase_C85-like"/>
</dbReference>
<feature type="compositionally biased region" description="Basic and acidic residues" evidence="1">
    <location>
        <begin position="551"/>
        <end position="565"/>
    </location>
</feature>
<feature type="region of interest" description="Disordered" evidence="1">
    <location>
        <begin position="215"/>
        <end position="248"/>
    </location>
</feature>
<reference evidence="3 4" key="1">
    <citation type="journal article" date="2015" name="Genome Biol. Evol.">
        <title>Phylogenomic analyses indicate that early fungi evolved digesting cell walls of algal ancestors of land plants.</title>
        <authorList>
            <person name="Chang Y."/>
            <person name="Wang S."/>
            <person name="Sekimoto S."/>
            <person name="Aerts A.L."/>
            <person name="Choi C."/>
            <person name="Clum A."/>
            <person name="LaButti K.M."/>
            <person name="Lindquist E.A."/>
            <person name="Yee Ngan C."/>
            <person name="Ohm R.A."/>
            <person name="Salamov A.A."/>
            <person name="Grigoriev I.V."/>
            <person name="Spatafora J.W."/>
            <person name="Berbee M.L."/>
        </authorList>
    </citation>
    <scope>NUCLEOTIDE SEQUENCE [LARGE SCALE GENOMIC DNA]</scope>
    <source>
        <strain evidence="3 4">NRRL 28638</strain>
    </source>
</reference>
<evidence type="ECO:0000256" key="1">
    <source>
        <dbReference type="SAM" id="MobiDB-lite"/>
    </source>
</evidence>
<dbReference type="SUPFAM" id="SSF54001">
    <property type="entry name" value="Cysteine proteinases"/>
    <property type="match status" value="2"/>
</dbReference>
<dbReference type="Proteomes" id="UP000070444">
    <property type="component" value="Unassembled WGS sequence"/>
</dbReference>
<evidence type="ECO:0000259" key="2">
    <source>
        <dbReference type="PROSITE" id="PS50802"/>
    </source>
</evidence>
<feature type="compositionally biased region" description="Polar residues" evidence="1">
    <location>
        <begin position="219"/>
        <end position="230"/>
    </location>
</feature>
<feature type="domain" description="OTU" evidence="2">
    <location>
        <begin position="354"/>
        <end position="480"/>
    </location>
</feature>
<feature type="region of interest" description="Disordered" evidence="1">
    <location>
        <begin position="543"/>
        <end position="579"/>
    </location>
</feature>
<feature type="domain" description="OTU" evidence="2">
    <location>
        <begin position="27"/>
        <end position="153"/>
    </location>
</feature>
<protein>
    <submittedName>
        <fullName evidence="3">OTU-domain-containing protein</fullName>
    </submittedName>
</protein>
<dbReference type="AlphaFoldDB" id="A0A137PIJ2"/>
<feature type="compositionally biased region" description="Basic residues" evidence="1">
    <location>
        <begin position="566"/>
        <end position="579"/>
    </location>
</feature>